<dbReference type="CDD" id="cd04080">
    <property type="entry name" value="CBM6_cellulase-like"/>
    <property type="match status" value="1"/>
</dbReference>
<dbReference type="CDD" id="cd08023">
    <property type="entry name" value="GH16_laminarinase_like"/>
    <property type="match status" value="1"/>
</dbReference>
<dbReference type="EMBL" id="JAWRCO010000002">
    <property type="protein sequence ID" value="MDW6004627.1"/>
    <property type="molecule type" value="Genomic_DNA"/>
</dbReference>
<dbReference type="Proteomes" id="UP001283366">
    <property type="component" value="Unassembled WGS sequence"/>
</dbReference>
<keyword evidence="7" id="KW-0378">Hydrolase</keyword>
<dbReference type="PANTHER" id="PTHR10963">
    <property type="entry name" value="GLYCOSYL HYDROLASE-RELATED"/>
    <property type="match status" value="1"/>
</dbReference>
<dbReference type="RefSeq" id="WP_087480962.1">
    <property type="nucleotide sequence ID" value="NZ_AP024884.1"/>
</dbReference>
<dbReference type="InterPro" id="IPR013320">
    <property type="entry name" value="ConA-like_dom_sf"/>
</dbReference>
<reference evidence="7 8" key="1">
    <citation type="submission" date="2017-05" db="EMBL/GenBank/DDBJ databases">
        <authorList>
            <person name="Song R."/>
            <person name="Chenine A.L."/>
            <person name="Ruprecht R.M."/>
        </authorList>
    </citation>
    <scope>NUCLEOTIDE SEQUENCE [LARGE SCALE GENOMIC DNA]</scope>
    <source>
        <strain evidence="7 8">CECT 7927</strain>
    </source>
</reference>
<gene>
    <name evidence="7" type="primary">bglA_1</name>
    <name evidence="6" type="ORF">SBX37_17365</name>
    <name evidence="7" type="ORF">VIM7927_02190</name>
</gene>
<dbReference type="InterPro" id="IPR008979">
    <property type="entry name" value="Galactose-bd-like_sf"/>
</dbReference>
<dbReference type="GO" id="GO:0005975">
    <property type="term" value="P:carbohydrate metabolic process"/>
    <property type="evidence" value="ECO:0007669"/>
    <property type="project" value="InterPro"/>
</dbReference>
<dbReference type="PROSITE" id="PS51762">
    <property type="entry name" value="GH16_2"/>
    <property type="match status" value="1"/>
</dbReference>
<evidence type="ECO:0000256" key="1">
    <source>
        <dbReference type="ARBA" id="ARBA00006865"/>
    </source>
</evidence>
<protein>
    <submittedName>
        <fullName evidence="7">Beta-glucanase</fullName>
        <ecNumber evidence="7">3.2.1.73</ecNumber>
    </submittedName>
    <submittedName>
        <fullName evidence="6">Family 16 glycosylhydrolase</fullName>
    </submittedName>
</protein>
<comment type="similarity">
    <text evidence="1">Belongs to the glycosyl hydrolase 16 family.</text>
</comment>
<dbReference type="InterPro" id="IPR005084">
    <property type="entry name" value="CBM6"/>
</dbReference>
<evidence type="ECO:0000256" key="2">
    <source>
        <dbReference type="ARBA" id="ARBA00022729"/>
    </source>
</evidence>
<reference evidence="6 9" key="2">
    <citation type="submission" date="2023-11" db="EMBL/GenBank/DDBJ databases">
        <title>Plant-associative lifestyle of Vibrio porteresiae and its evolutionary dynamics.</title>
        <authorList>
            <person name="Rameshkumar N."/>
            <person name="Kirti K."/>
        </authorList>
    </citation>
    <scope>NUCLEOTIDE SEQUENCE [LARGE SCALE GENOMIC DNA]</scope>
    <source>
        <strain evidence="6 9">MSSRF38</strain>
    </source>
</reference>
<feature type="domain" description="CBM6" evidence="4">
    <location>
        <begin position="266"/>
        <end position="388"/>
    </location>
</feature>
<keyword evidence="9" id="KW-1185">Reference proteome</keyword>
<proteinExistence type="inferred from homology"/>
<evidence type="ECO:0000259" key="5">
    <source>
        <dbReference type="PROSITE" id="PS51762"/>
    </source>
</evidence>
<feature type="chain" id="PRO_5012509252" evidence="3">
    <location>
        <begin position="23"/>
        <end position="390"/>
    </location>
</feature>
<evidence type="ECO:0000313" key="6">
    <source>
        <dbReference type="EMBL" id="MDW6004627.1"/>
    </source>
</evidence>
<dbReference type="AlphaFoldDB" id="A0A1Y6ITC7"/>
<name>A0A1Y6ITC7_9VIBR</name>
<keyword evidence="7" id="KW-0326">Glycosidase</keyword>
<dbReference type="SMART" id="SM00606">
    <property type="entry name" value="CBD_IV"/>
    <property type="match status" value="1"/>
</dbReference>
<dbReference type="SUPFAM" id="SSF49785">
    <property type="entry name" value="Galactose-binding domain-like"/>
    <property type="match status" value="1"/>
</dbReference>
<organism evidence="7 8">
    <name type="scientific">Vibrio mangrovi</name>
    <dbReference type="NCBI Taxonomy" id="474394"/>
    <lineage>
        <taxon>Bacteria</taxon>
        <taxon>Pseudomonadati</taxon>
        <taxon>Pseudomonadota</taxon>
        <taxon>Gammaproteobacteria</taxon>
        <taxon>Vibrionales</taxon>
        <taxon>Vibrionaceae</taxon>
        <taxon>Vibrio</taxon>
    </lineage>
</organism>
<dbReference type="Proteomes" id="UP000196125">
    <property type="component" value="Unassembled WGS sequence"/>
</dbReference>
<dbReference type="InterPro" id="IPR006584">
    <property type="entry name" value="Cellulose-bd_IV"/>
</dbReference>
<dbReference type="PROSITE" id="PS51175">
    <property type="entry name" value="CBM6"/>
    <property type="match status" value="1"/>
</dbReference>
<dbReference type="EC" id="3.2.1.73" evidence="7"/>
<dbReference type="GO" id="GO:0030246">
    <property type="term" value="F:carbohydrate binding"/>
    <property type="evidence" value="ECO:0007669"/>
    <property type="project" value="InterPro"/>
</dbReference>
<evidence type="ECO:0000256" key="3">
    <source>
        <dbReference type="SAM" id="SignalP"/>
    </source>
</evidence>
<feature type="domain" description="GH16" evidence="5">
    <location>
        <begin position="31"/>
        <end position="255"/>
    </location>
</feature>
<keyword evidence="2 3" id="KW-0732">Signal</keyword>
<evidence type="ECO:0000313" key="9">
    <source>
        <dbReference type="Proteomes" id="UP001283366"/>
    </source>
</evidence>
<evidence type="ECO:0000259" key="4">
    <source>
        <dbReference type="PROSITE" id="PS51175"/>
    </source>
</evidence>
<dbReference type="PANTHER" id="PTHR10963:SF55">
    <property type="entry name" value="GLYCOSIDE HYDROLASE FAMILY 16 PROTEIN"/>
    <property type="match status" value="1"/>
</dbReference>
<dbReference type="Pfam" id="PF03422">
    <property type="entry name" value="CBM_6"/>
    <property type="match status" value="1"/>
</dbReference>
<dbReference type="OrthoDB" id="9809583at2"/>
<sequence>MKKINATLTLFGCALFSQSAMSANWQLVWQDEFTNNIGPGWVFETGNGSGGWGNNELQYYKRENAAVENGNLVITAKREDVNGFRYTSARMKTQGLASFRYGRVEARIRLPNGSGLWPAFWMLGSNISTVGWPRCGEIDIMEHVNTESHIFGTAHWEENGHASYSGPSYNLDATQYHNYSIEWDANDIRWYVDGNMYHVMSIANNAGGTEEFHNNFFLLLNLAVGGQWPGFDIDESKMPAKMYVDYVRVYRDADAPSDGSSSGFSQQIEAEDFSSMKGVGTGPSSDIGGGNSVGWIDTGDWMAYSNVAIPASGDYRIDYRVSSLNGGGRLSLDHSAGATVLGYVDIGATGSWDKWTTVSHTVHIDAGTYNFGIYAQRGGFNMNWWRITKL</sequence>
<dbReference type="Gene3D" id="2.60.120.260">
    <property type="entry name" value="Galactose-binding domain-like"/>
    <property type="match status" value="1"/>
</dbReference>
<accession>A0A1Y6ITC7</accession>
<dbReference type="Gene3D" id="2.60.120.200">
    <property type="match status" value="1"/>
</dbReference>
<evidence type="ECO:0000313" key="7">
    <source>
        <dbReference type="EMBL" id="SMS00917.1"/>
    </source>
</evidence>
<dbReference type="GO" id="GO:0042972">
    <property type="term" value="F:licheninase activity"/>
    <property type="evidence" value="ECO:0007669"/>
    <property type="project" value="UniProtKB-EC"/>
</dbReference>
<evidence type="ECO:0000313" key="8">
    <source>
        <dbReference type="Proteomes" id="UP000196125"/>
    </source>
</evidence>
<dbReference type="InterPro" id="IPR000757">
    <property type="entry name" value="Beta-glucanase-like"/>
</dbReference>
<dbReference type="Pfam" id="PF00722">
    <property type="entry name" value="Glyco_hydro_16"/>
    <property type="match status" value="1"/>
</dbReference>
<dbReference type="EMBL" id="FXXI01000003">
    <property type="protein sequence ID" value="SMS00917.1"/>
    <property type="molecule type" value="Genomic_DNA"/>
</dbReference>
<feature type="signal peptide" evidence="3">
    <location>
        <begin position="1"/>
        <end position="22"/>
    </location>
</feature>
<dbReference type="InterPro" id="IPR050546">
    <property type="entry name" value="Glycosyl_Hydrlase_16"/>
</dbReference>
<dbReference type="SUPFAM" id="SSF49899">
    <property type="entry name" value="Concanavalin A-like lectins/glucanases"/>
    <property type="match status" value="1"/>
</dbReference>